<feature type="binding site" evidence="6">
    <location>
        <position position="200"/>
    </location>
    <ligand>
        <name>S-adenosyl-L-methionine</name>
        <dbReference type="ChEBI" id="CHEBI:59789"/>
    </ligand>
</feature>
<gene>
    <name evidence="6 7" type="primary">prmA</name>
    <name evidence="7" type="ORF">HLVA_15740</name>
</gene>
<evidence type="ECO:0000256" key="3">
    <source>
        <dbReference type="ARBA" id="ARBA00022603"/>
    </source>
</evidence>
<name>A0AAU9DZL0_9FUSO</name>
<dbReference type="Proteomes" id="UP001321582">
    <property type="component" value="Chromosome"/>
</dbReference>
<keyword evidence="8" id="KW-1185">Reference proteome</keyword>
<dbReference type="PANTHER" id="PTHR43648">
    <property type="entry name" value="ELECTRON TRANSFER FLAVOPROTEIN BETA SUBUNIT LYSINE METHYLTRANSFERASE"/>
    <property type="match status" value="1"/>
</dbReference>
<dbReference type="PIRSF" id="PIRSF000401">
    <property type="entry name" value="RPL11_MTase"/>
    <property type="match status" value="1"/>
</dbReference>
<reference evidence="7 8" key="1">
    <citation type="submission" date="2022-11" db="EMBL/GenBank/DDBJ databases">
        <title>Haliovirga abyssi gen. nov., sp. nov., a mesophilic fermentative bacterium isolated from the Iheya North hydrothermal field and the proposal of Haliovirgaceae fam. nov.</title>
        <authorList>
            <person name="Miyazaki U."/>
            <person name="Tame A."/>
            <person name="Miyazaki J."/>
            <person name="Takai K."/>
            <person name="Sawayama S."/>
            <person name="Kitajima M."/>
            <person name="Okamoto A."/>
            <person name="Nakagawa S."/>
        </authorList>
    </citation>
    <scope>NUCLEOTIDE SEQUENCE [LARGE SCALE GENOMIC DNA]</scope>
    <source>
        <strain evidence="7 8">IC12</strain>
    </source>
</reference>
<dbReference type="GO" id="GO:0032259">
    <property type="term" value="P:methylation"/>
    <property type="evidence" value="ECO:0007669"/>
    <property type="project" value="UniProtKB-KW"/>
</dbReference>
<protein>
    <recommendedName>
        <fullName evidence="6">Ribosomal protein L11 methyltransferase</fullName>
        <shortName evidence="6">L11 Mtase</shortName>
        <ecNumber evidence="6">2.1.1.-</ecNumber>
    </recommendedName>
</protein>
<evidence type="ECO:0000256" key="6">
    <source>
        <dbReference type="HAMAP-Rule" id="MF_00735"/>
    </source>
</evidence>
<dbReference type="InterPro" id="IPR004498">
    <property type="entry name" value="Ribosomal_PrmA_MeTrfase"/>
</dbReference>
<dbReference type="GO" id="GO:0005737">
    <property type="term" value="C:cytoplasm"/>
    <property type="evidence" value="ECO:0007669"/>
    <property type="project" value="UniProtKB-SubCell"/>
</dbReference>
<feature type="binding site" evidence="6">
    <location>
        <position position="178"/>
    </location>
    <ligand>
        <name>S-adenosyl-L-methionine</name>
        <dbReference type="ChEBI" id="CHEBI:59789"/>
    </ligand>
</feature>
<comment type="similarity">
    <text evidence="1 6">Belongs to the methyltransferase superfamily. PrmA family.</text>
</comment>
<comment type="subcellular location">
    <subcellularLocation>
        <location evidence="6">Cytoplasm</location>
    </subcellularLocation>
</comment>
<evidence type="ECO:0000313" key="8">
    <source>
        <dbReference type="Proteomes" id="UP001321582"/>
    </source>
</evidence>
<comment type="function">
    <text evidence="6">Methylates ribosomal protein L11.</text>
</comment>
<evidence type="ECO:0000313" key="7">
    <source>
        <dbReference type="EMBL" id="BDU51005.1"/>
    </source>
</evidence>
<dbReference type="Gene3D" id="3.40.50.150">
    <property type="entry name" value="Vaccinia Virus protein VP39"/>
    <property type="match status" value="1"/>
</dbReference>
<evidence type="ECO:0000256" key="1">
    <source>
        <dbReference type="ARBA" id="ARBA00009741"/>
    </source>
</evidence>
<organism evidence="7 8">
    <name type="scientific">Haliovirga abyssi</name>
    <dbReference type="NCBI Taxonomy" id="2996794"/>
    <lineage>
        <taxon>Bacteria</taxon>
        <taxon>Fusobacteriati</taxon>
        <taxon>Fusobacteriota</taxon>
        <taxon>Fusobacteriia</taxon>
        <taxon>Fusobacteriales</taxon>
        <taxon>Haliovirgaceae</taxon>
        <taxon>Haliovirga</taxon>
    </lineage>
</organism>
<comment type="catalytic activity">
    <reaction evidence="6">
        <text>L-lysyl-[protein] + 3 S-adenosyl-L-methionine = N(6),N(6),N(6)-trimethyl-L-lysyl-[protein] + 3 S-adenosyl-L-homocysteine + 3 H(+)</text>
        <dbReference type="Rhea" id="RHEA:54192"/>
        <dbReference type="Rhea" id="RHEA-COMP:9752"/>
        <dbReference type="Rhea" id="RHEA-COMP:13826"/>
        <dbReference type="ChEBI" id="CHEBI:15378"/>
        <dbReference type="ChEBI" id="CHEBI:29969"/>
        <dbReference type="ChEBI" id="CHEBI:57856"/>
        <dbReference type="ChEBI" id="CHEBI:59789"/>
        <dbReference type="ChEBI" id="CHEBI:61961"/>
    </reaction>
</comment>
<dbReference type="RefSeq" id="WP_307903851.1">
    <property type="nucleotide sequence ID" value="NZ_AP027059.1"/>
</dbReference>
<dbReference type="NCBIfam" id="TIGR00406">
    <property type="entry name" value="prmA"/>
    <property type="match status" value="1"/>
</dbReference>
<proteinExistence type="inferred from homology"/>
<keyword evidence="4 6" id="KW-0808">Transferase</keyword>
<dbReference type="KEGG" id="haby:HLVA_15740"/>
<dbReference type="InterPro" id="IPR029063">
    <property type="entry name" value="SAM-dependent_MTases_sf"/>
</dbReference>
<dbReference type="HAMAP" id="MF_00735">
    <property type="entry name" value="Methyltr_PrmA"/>
    <property type="match status" value="1"/>
</dbReference>
<dbReference type="InterPro" id="IPR050078">
    <property type="entry name" value="Ribosomal_L11_MeTrfase_PrmA"/>
</dbReference>
<dbReference type="GO" id="GO:0008276">
    <property type="term" value="F:protein methyltransferase activity"/>
    <property type="evidence" value="ECO:0007669"/>
    <property type="project" value="UniProtKB-UniRule"/>
</dbReference>
<keyword evidence="3 6" id="KW-0489">Methyltransferase</keyword>
<sequence length="308" mass="35422">MKWEQVEVMFDSDNIEATKDKIMNIFYDFGVRDLQIDEPMEKNPLDYYSNEHNFFRNNYSIIGYFPMNIYLEDKKIVFEEKLTEISEKENFIFQIFYGEVDEKDWQNVWKKYFFPEKIGERIVVKPTWKDYEKKDEDEIIIEIDPGLAFGTGTHPTTFLCVKMLEKYIKSGDSLLDIGTGSGILMIAGDKLGAGSLYGTDIDEEAIKAAEENLLLNGVLKDKFTIKKGDLLEAVCENKFDIVVSNILAKVIMDLLDDITKVIKSGGLFITSGIILEQKELVISKMKRVGFEIIDIMEEDGWISVVGRI</sequence>
<keyword evidence="5 6" id="KW-0949">S-adenosyl-L-methionine</keyword>
<dbReference type="SUPFAM" id="SSF53335">
    <property type="entry name" value="S-adenosyl-L-methionine-dependent methyltransferases"/>
    <property type="match status" value="1"/>
</dbReference>
<evidence type="ECO:0000256" key="4">
    <source>
        <dbReference type="ARBA" id="ARBA00022679"/>
    </source>
</evidence>
<keyword evidence="7" id="KW-0687">Ribonucleoprotein</keyword>
<keyword evidence="7" id="KW-0689">Ribosomal protein</keyword>
<feature type="binding site" evidence="6">
    <location>
        <position position="157"/>
    </location>
    <ligand>
        <name>S-adenosyl-L-methionine</name>
        <dbReference type="ChEBI" id="CHEBI:59789"/>
    </ligand>
</feature>
<dbReference type="Pfam" id="PF06325">
    <property type="entry name" value="PrmA"/>
    <property type="match status" value="1"/>
</dbReference>
<feature type="binding site" evidence="6">
    <location>
        <position position="245"/>
    </location>
    <ligand>
        <name>S-adenosyl-L-methionine</name>
        <dbReference type="ChEBI" id="CHEBI:59789"/>
    </ligand>
</feature>
<dbReference type="AlphaFoldDB" id="A0AAU9DZL0"/>
<keyword evidence="2 6" id="KW-0963">Cytoplasm</keyword>
<evidence type="ECO:0000256" key="2">
    <source>
        <dbReference type="ARBA" id="ARBA00022490"/>
    </source>
</evidence>
<dbReference type="EMBL" id="AP027059">
    <property type="protein sequence ID" value="BDU51005.1"/>
    <property type="molecule type" value="Genomic_DNA"/>
</dbReference>
<dbReference type="CDD" id="cd02440">
    <property type="entry name" value="AdoMet_MTases"/>
    <property type="match status" value="1"/>
</dbReference>
<dbReference type="EC" id="2.1.1.-" evidence="6"/>
<dbReference type="PANTHER" id="PTHR43648:SF1">
    <property type="entry name" value="ELECTRON TRANSFER FLAVOPROTEIN BETA SUBUNIT LYSINE METHYLTRANSFERASE"/>
    <property type="match status" value="1"/>
</dbReference>
<dbReference type="GO" id="GO:0005840">
    <property type="term" value="C:ribosome"/>
    <property type="evidence" value="ECO:0007669"/>
    <property type="project" value="UniProtKB-KW"/>
</dbReference>
<evidence type="ECO:0000256" key="5">
    <source>
        <dbReference type="ARBA" id="ARBA00022691"/>
    </source>
</evidence>
<accession>A0AAU9DZL0</accession>